<feature type="region of interest" description="Disordered" evidence="1">
    <location>
        <begin position="79"/>
        <end position="127"/>
    </location>
</feature>
<name>A0ABQ5SM79_9CHLO</name>
<dbReference type="Proteomes" id="UP001165090">
    <property type="component" value="Unassembled WGS sequence"/>
</dbReference>
<evidence type="ECO:0000313" key="2">
    <source>
        <dbReference type="EMBL" id="GLI71103.1"/>
    </source>
</evidence>
<reference evidence="2 3" key="1">
    <citation type="journal article" date="2023" name="IScience">
        <title>Expanded male sex-determining region conserved during the evolution of homothallism in the green alga Volvox.</title>
        <authorList>
            <person name="Yamamoto K."/>
            <person name="Matsuzaki R."/>
            <person name="Mahakham W."/>
            <person name="Heman W."/>
            <person name="Sekimoto H."/>
            <person name="Kawachi M."/>
            <person name="Minakuchi Y."/>
            <person name="Toyoda A."/>
            <person name="Nozaki H."/>
        </authorList>
    </citation>
    <scope>NUCLEOTIDE SEQUENCE [LARGE SCALE GENOMIC DNA]</scope>
    <source>
        <strain evidence="2 3">NIES-4468</strain>
    </source>
</reference>
<evidence type="ECO:0000313" key="3">
    <source>
        <dbReference type="Proteomes" id="UP001165090"/>
    </source>
</evidence>
<dbReference type="EMBL" id="BSDZ01000102">
    <property type="protein sequence ID" value="GLI71103.1"/>
    <property type="molecule type" value="Genomic_DNA"/>
</dbReference>
<proteinExistence type="predicted"/>
<protein>
    <submittedName>
        <fullName evidence="2">Uncharacterized protein</fullName>
    </submittedName>
</protein>
<gene>
    <name evidence="2" type="ORF">VaNZ11_016174</name>
</gene>
<sequence length="127" mass="12728">MWSCLPPPLPPALARMSETEGAATATQRFDAVHLRFVAKRTDGRTKLHGRCRAAAGGGGGGTGTGVAATAVARGMWPWTWSARGGGRGTRTRAYGSEGGDTASPPATLSGSGGDLFPTSCGAGAPIT</sequence>
<keyword evidence="3" id="KW-1185">Reference proteome</keyword>
<accession>A0ABQ5SM79</accession>
<evidence type="ECO:0000256" key="1">
    <source>
        <dbReference type="SAM" id="MobiDB-lite"/>
    </source>
</evidence>
<organism evidence="2 3">
    <name type="scientific">Volvox africanus</name>
    <dbReference type="NCBI Taxonomy" id="51714"/>
    <lineage>
        <taxon>Eukaryota</taxon>
        <taxon>Viridiplantae</taxon>
        <taxon>Chlorophyta</taxon>
        <taxon>core chlorophytes</taxon>
        <taxon>Chlorophyceae</taxon>
        <taxon>CS clade</taxon>
        <taxon>Chlamydomonadales</taxon>
        <taxon>Volvocaceae</taxon>
        <taxon>Volvox</taxon>
    </lineage>
</organism>
<comment type="caution">
    <text evidence="2">The sequence shown here is derived from an EMBL/GenBank/DDBJ whole genome shotgun (WGS) entry which is preliminary data.</text>
</comment>